<sequence>MLIPTDTEDFLNSLKHFHFPNGVEYEVARDEYTCNFIFRCKTCYEIGLSWNYRVTKDFLCKMDLFSLRNEIIWRLKNHAIEHSSFFAKELKKVCGKDAEHYLLPSIQYFEIEDTNKACFEDLTKKVEPEVKKERTGRLIILEEEE</sequence>
<name>A0A1F7X6B7_9BACT</name>
<evidence type="ECO:0000313" key="2">
    <source>
        <dbReference type="Proteomes" id="UP000176939"/>
    </source>
</evidence>
<evidence type="ECO:0000313" key="1">
    <source>
        <dbReference type="EMBL" id="OGM10634.1"/>
    </source>
</evidence>
<proteinExistence type="predicted"/>
<accession>A0A1F7X6B7</accession>
<dbReference type="Proteomes" id="UP000176939">
    <property type="component" value="Unassembled WGS sequence"/>
</dbReference>
<dbReference type="EMBL" id="MGFQ01000003">
    <property type="protein sequence ID" value="OGM10634.1"/>
    <property type="molecule type" value="Genomic_DNA"/>
</dbReference>
<gene>
    <name evidence="1" type="ORF">A2Z67_00060</name>
</gene>
<protein>
    <submittedName>
        <fullName evidence="1">Uncharacterized protein</fullName>
    </submittedName>
</protein>
<organism evidence="1 2">
    <name type="scientific">Candidatus Woesebacteria bacterium RBG_13_36_22</name>
    <dbReference type="NCBI Taxonomy" id="1802478"/>
    <lineage>
        <taxon>Bacteria</taxon>
        <taxon>Candidatus Woeseibacteriota</taxon>
    </lineage>
</organism>
<dbReference type="AlphaFoldDB" id="A0A1F7X6B7"/>
<reference evidence="1 2" key="1">
    <citation type="journal article" date="2016" name="Nat. Commun.">
        <title>Thousands of microbial genomes shed light on interconnected biogeochemical processes in an aquifer system.</title>
        <authorList>
            <person name="Anantharaman K."/>
            <person name="Brown C.T."/>
            <person name="Hug L.A."/>
            <person name="Sharon I."/>
            <person name="Castelle C.J."/>
            <person name="Probst A.J."/>
            <person name="Thomas B.C."/>
            <person name="Singh A."/>
            <person name="Wilkins M.J."/>
            <person name="Karaoz U."/>
            <person name="Brodie E.L."/>
            <person name="Williams K.H."/>
            <person name="Hubbard S.S."/>
            <person name="Banfield J.F."/>
        </authorList>
    </citation>
    <scope>NUCLEOTIDE SEQUENCE [LARGE SCALE GENOMIC DNA]</scope>
</reference>
<comment type="caution">
    <text evidence="1">The sequence shown here is derived from an EMBL/GenBank/DDBJ whole genome shotgun (WGS) entry which is preliminary data.</text>
</comment>